<keyword evidence="3" id="KW-1185">Reference proteome</keyword>
<reference evidence="2 3" key="1">
    <citation type="journal article" date="2019" name="Int. J. Syst. Evol. Microbiol.">
        <title>The Global Catalogue of Microorganisms (GCM) 10K type strain sequencing project: providing services to taxonomists for standard genome sequencing and annotation.</title>
        <authorList>
            <consortium name="The Broad Institute Genomics Platform"/>
            <consortium name="The Broad Institute Genome Sequencing Center for Infectious Disease"/>
            <person name="Wu L."/>
            <person name="Ma J."/>
        </authorList>
    </citation>
    <scope>NUCLEOTIDE SEQUENCE [LARGE SCALE GENOMIC DNA]</scope>
    <source>
        <strain evidence="2 3">DSM 29988</strain>
    </source>
</reference>
<dbReference type="EMBL" id="JBHTAA010000005">
    <property type="protein sequence ID" value="MFC7203659.1"/>
    <property type="molecule type" value="Genomic_DNA"/>
</dbReference>
<comment type="caution">
    <text evidence="2">The sequence shown here is derived from an EMBL/GenBank/DDBJ whole genome shotgun (WGS) entry which is preliminary data.</text>
</comment>
<evidence type="ECO:0000313" key="3">
    <source>
        <dbReference type="Proteomes" id="UP001596481"/>
    </source>
</evidence>
<protein>
    <submittedName>
        <fullName evidence="2">Uncharacterized protein</fullName>
    </submittedName>
</protein>
<dbReference type="PROSITE" id="PS51257">
    <property type="entry name" value="PROKAR_LIPOPROTEIN"/>
    <property type="match status" value="1"/>
</dbReference>
<dbReference type="Proteomes" id="UP001596481">
    <property type="component" value="Unassembled WGS sequence"/>
</dbReference>
<gene>
    <name evidence="2" type="ORF">ACFQJC_09040</name>
</gene>
<evidence type="ECO:0000256" key="1">
    <source>
        <dbReference type="SAM" id="MobiDB-lite"/>
    </source>
</evidence>
<dbReference type="AlphaFoldDB" id="A0ABD5ZEX4"/>
<sequence length="441" mass="47704">MSAFTWRDVSPPPFSRRSVLKLTGALAVSGLAGCLGQPKYDRDALDEALATSLPIVGPPSLPLRNGYRSAARETAQEQASRLDSRLSNLPDGLDAEDRAVYSARDNLSDARGLLAGQFPQTSELDAIRYARELLGEGHGWLDAATGARTEADLRERIEAFRPVVSDQRGEVEYRATTIPTGIVVAGATEDRLWHASTYLEQAAERVDTASENGADSRLTHFAQAAGYIAAIRACVADAGAIIDGQQKQIFDNTPSLREPMERAAATLLETLEPEISVLGLLSTDSTVALRAASVLTPNRPRSEYEALGRNEPASSLIDFSPKIHQLHARRAFVREHESIVLPDADSTESVLHARTSAIDALRDALESQPGPLERILLGHAVRELQRGDDRLEDVARETANDKSAATDSAKWAAAEYVAGRYLVEAVKPAALRVVNEVESEV</sequence>
<organism evidence="2 3">
    <name type="scientific">Haloferax namakaokahaiae</name>
    <dbReference type="NCBI Taxonomy" id="1748331"/>
    <lineage>
        <taxon>Archaea</taxon>
        <taxon>Methanobacteriati</taxon>
        <taxon>Methanobacteriota</taxon>
        <taxon>Stenosarchaea group</taxon>
        <taxon>Halobacteria</taxon>
        <taxon>Halobacteriales</taxon>
        <taxon>Haloferacaceae</taxon>
        <taxon>Haloferax</taxon>
    </lineage>
</organism>
<dbReference type="InterPro" id="IPR006311">
    <property type="entry name" value="TAT_signal"/>
</dbReference>
<feature type="region of interest" description="Disordered" evidence="1">
    <location>
        <begin position="69"/>
        <end position="90"/>
    </location>
</feature>
<dbReference type="PROSITE" id="PS51318">
    <property type="entry name" value="TAT"/>
    <property type="match status" value="1"/>
</dbReference>
<feature type="compositionally biased region" description="Basic and acidic residues" evidence="1">
    <location>
        <begin position="70"/>
        <end position="84"/>
    </location>
</feature>
<dbReference type="RefSeq" id="WP_390222997.1">
    <property type="nucleotide sequence ID" value="NZ_JBHTAA010000005.1"/>
</dbReference>
<evidence type="ECO:0000313" key="2">
    <source>
        <dbReference type="EMBL" id="MFC7203659.1"/>
    </source>
</evidence>
<proteinExistence type="predicted"/>
<name>A0ABD5ZEX4_9EURY</name>
<accession>A0ABD5ZEX4</accession>